<dbReference type="HOGENOM" id="CLU_159986_0_0_10"/>
<dbReference type="OrthoDB" id="1163801at2"/>
<keyword evidence="2" id="KW-1185">Reference proteome</keyword>
<sequence>MEFIKQIERFQLLNKLVKEQRTGKPEELAKRLGISRAKLYLMLEELKDEGIEIRFSKRSNSFVYDNCGGVSVVFSLKVLGSEEFRDISAGKVLNNPIASKFLDGSILSLSYDQWVNKNAS</sequence>
<dbReference type="InterPro" id="IPR036390">
    <property type="entry name" value="WH_DNA-bd_sf"/>
</dbReference>
<dbReference type="AlphaFoldDB" id="A3HWV2"/>
<dbReference type="eggNOG" id="COG0640">
    <property type="taxonomic scope" value="Bacteria"/>
</dbReference>
<protein>
    <submittedName>
        <fullName evidence="1">DNA-binding protein</fullName>
    </submittedName>
</protein>
<dbReference type="Proteomes" id="UP000003919">
    <property type="component" value="Unassembled WGS sequence"/>
</dbReference>
<name>A3HWV2_9BACT</name>
<dbReference type="InterPro" id="IPR036388">
    <property type="entry name" value="WH-like_DNA-bd_sf"/>
</dbReference>
<keyword evidence="1" id="KW-0238">DNA-binding</keyword>
<reference evidence="1 2" key="1">
    <citation type="journal article" date="2011" name="J. Bacteriol.">
        <title>Complete genome sequence of Algoriphagus sp. PR1, bacterial prey of a colony-forming choanoflagellate.</title>
        <authorList>
            <person name="Alegado R.A."/>
            <person name="Ferriera S."/>
            <person name="Nusbaum C."/>
            <person name="Young S.K."/>
            <person name="Zeng Q."/>
            <person name="Imamovic A."/>
            <person name="Fairclough S.R."/>
            <person name="King N."/>
        </authorList>
    </citation>
    <scope>NUCLEOTIDE SEQUENCE [LARGE SCALE GENOMIC DNA]</scope>
    <source>
        <strain evidence="1 2">PR1</strain>
    </source>
</reference>
<dbReference type="EMBL" id="AAXU02000001">
    <property type="protein sequence ID" value="EAZ81075.1"/>
    <property type="molecule type" value="Genomic_DNA"/>
</dbReference>
<dbReference type="Gene3D" id="1.10.10.10">
    <property type="entry name" value="Winged helix-like DNA-binding domain superfamily/Winged helix DNA-binding domain"/>
    <property type="match status" value="1"/>
</dbReference>
<comment type="caution">
    <text evidence="1">The sequence shown here is derived from an EMBL/GenBank/DDBJ whole genome shotgun (WGS) entry which is preliminary data.</text>
</comment>
<dbReference type="STRING" id="388413.ALPR1_18603"/>
<dbReference type="RefSeq" id="WP_008202735.1">
    <property type="nucleotide sequence ID" value="NZ_CM001023.1"/>
</dbReference>
<proteinExistence type="predicted"/>
<accession>A3HWV2</accession>
<dbReference type="SUPFAM" id="SSF46785">
    <property type="entry name" value="Winged helix' DNA-binding domain"/>
    <property type="match status" value="1"/>
</dbReference>
<evidence type="ECO:0000313" key="1">
    <source>
        <dbReference type="EMBL" id="EAZ81075.1"/>
    </source>
</evidence>
<organism evidence="1 2">
    <name type="scientific">Algoriphagus machipongonensis</name>
    <dbReference type="NCBI Taxonomy" id="388413"/>
    <lineage>
        <taxon>Bacteria</taxon>
        <taxon>Pseudomonadati</taxon>
        <taxon>Bacteroidota</taxon>
        <taxon>Cytophagia</taxon>
        <taxon>Cytophagales</taxon>
        <taxon>Cyclobacteriaceae</taxon>
        <taxon>Algoriphagus</taxon>
    </lineage>
</organism>
<gene>
    <name evidence="1" type="ORF">ALPR1_18603</name>
</gene>
<dbReference type="GO" id="GO:0003677">
    <property type="term" value="F:DNA binding"/>
    <property type="evidence" value="ECO:0007669"/>
    <property type="project" value="UniProtKB-KW"/>
</dbReference>
<evidence type="ECO:0000313" key="2">
    <source>
        <dbReference type="Proteomes" id="UP000003919"/>
    </source>
</evidence>